<feature type="chain" id="PRO_5035184956" evidence="3">
    <location>
        <begin position="20"/>
        <end position="379"/>
    </location>
</feature>
<dbReference type="InterPro" id="IPR050922">
    <property type="entry name" value="LytR/CpsA/Psr_CW_biosynth"/>
</dbReference>
<evidence type="ECO:0000256" key="3">
    <source>
        <dbReference type="SAM" id="SignalP"/>
    </source>
</evidence>
<keyword evidence="6" id="KW-1185">Reference proteome</keyword>
<dbReference type="EMBL" id="CP071868">
    <property type="protein sequence ID" value="QTE31317.1"/>
    <property type="molecule type" value="Genomic_DNA"/>
</dbReference>
<dbReference type="InterPro" id="IPR004474">
    <property type="entry name" value="LytR_CpsA_psr"/>
</dbReference>
<feature type="signal peptide" evidence="3">
    <location>
        <begin position="1"/>
        <end position="19"/>
    </location>
</feature>
<dbReference type="Proteomes" id="UP000663937">
    <property type="component" value="Chromosome"/>
</dbReference>
<feature type="region of interest" description="Disordered" evidence="2">
    <location>
        <begin position="336"/>
        <end position="368"/>
    </location>
</feature>
<gene>
    <name evidence="5" type="ORF">J4E96_04235</name>
</gene>
<proteinExistence type="inferred from homology"/>
<evidence type="ECO:0000259" key="4">
    <source>
        <dbReference type="Pfam" id="PF03816"/>
    </source>
</evidence>
<dbReference type="PANTHER" id="PTHR33392">
    <property type="entry name" value="POLYISOPRENYL-TEICHOIC ACID--PEPTIDOGLYCAN TEICHOIC ACID TRANSFERASE TAGU"/>
    <property type="match status" value="1"/>
</dbReference>
<evidence type="ECO:0000313" key="5">
    <source>
        <dbReference type="EMBL" id="QTE31317.1"/>
    </source>
</evidence>
<reference evidence="5" key="1">
    <citation type="submission" date="2021-03" db="EMBL/GenBank/DDBJ databases">
        <title>Pengzhenrongella sicca gen. nov., sp. nov., a new member of suborder Micrococcineae isolated from High-Arctic tundra soil.</title>
        <authorList>
            <person name="Peng F."/>
        </authorList>
    </citation>
    <scope>NUCLEOTIDE SEQUENCE</scope>
    <source>
        <strain evidence="5">LRZ-2</strain>
    </source>
</reference>
<protein>
    <submittedName>
        <fullName evidence="5">LCP family protein</fullName>
    </submittedName>
</protein>
<organism evidence="5 6">
    <name type="scientific">Pengzhenrongella sicca</name>
    <dbReference type="NCBI Taxonomy" id="2819238"/>
    <lineage>
        <taxon>Bacteria</taxon>
        <taxon>Bacillati</taxon>
        <taxon>Actinomycetota</taxon>
        <taxon>Actinomycetes</taxon>
        <taxon>Micrococcales</taxon>
        <taxon>Pengzhenrongella</taxon>
    </lineage>
</organism>
<keyword evidence="3" id="KW-0732">Signal</keyword>
<comment type="similarity">
    <text evidence="1">Belongs to the LytR/CpsA/Psr (LCP) family.</text>
</comment>
<dbReference type="Gene3D" id="3.40.630.190">
    <property type="entry name" value="LCP protein"/>
    <property type="match status" value="1"/>
</dbReference>
<dbReference type="NCBIfam" id="TIGR00350">
    <property type="entry name" value="lytR_cpsA_psr"/>
    <property type="match status" value="1"/>
</dbReference>
<feature type="compositionally biased region" description="Low complexity" evidence="2">
    <location>
        <begin position="336"/>
        <end position="356"/>
    </location>
</feature>
<evidence type="ECO:0000256" key="2">
    <source>
        <dbReference type="SAM" id="MobiDB-lite"/>
    </source>
</evidence>
<dbReference type="PANTHER" id="PTHR33392:SF6">
    <property type="entry name" value="POLYISOPRENYL-TEICHOIC ACID--PEPTIDOGLYCAN TEICHOIC ACID TRANSFERASE TAGU"/>
    <property type="match status" value="1"/>
</dbReference>
<dbReference type="Pfam" id="PF03816">
    <property type="entry name" value="LytR_cpsA_psr"/>
    <property type="match status" value="1"/>
</dbReference>
<name>A0A8A4ZLC9_9MICO</name>
<evidence type="ECO:0000313" key="6">
    <source>
        <dbReference type="Proteomes" id="UP000663937"/>
    </source>
</evidence>
<dbReference type="AlphaFoldDB" id="A0A8A4ZLC9"/>
<feature type="domain" description="Cell envelope-related transcriptional attenuator" evidence="4">
    <location>
        <begin position="83"/>
        <end position="248"/>
    </location>
</feature>
<dbReference type="KEGG" id="psic:J4E96_04235"/>
<evidence type="ECO:0000256" key="1">
    <source>
        <dbReference type="ARBA" id="ARBA00006068"/>
    </source>
</evidence>
<accession>A0A8A4ZLC9</accession>
<sequence>MALLVTAVLAFSITGAATAYTRLQSNITSANVVDLLGDDRPEQAATPDPNDPNAGQALNILLMGSDVRDGENAEIGGDVSGMRSDTTIVLHLSADRTRADLVSIPRDTLVDIPACARSDGTTSEAQDGQFNAAFSIGSESGQVSDAAACAIRTVEENTGVFINEFVVIDFAGFTRMVDALGGVPICIPNDMSSPKAGLELTAGQQTLDGVTALAYARARTGTGVGDGSDTNRLGRQQQLLAAMVRTVQSQNLLTDLPNLLQFLNAATSSITASTTLASIPNLTGLAFSLRGTASSNITFMTIPFAAAPSDPNRVVMTDEADAIWAALAADQPITPAAEPVAPVDPAATPDPSADASVEQETPVPGKDAITAETVTAVCG</sequence>